<proteinExistence type="inferred from homology"/>
<dbReference type="PANTHER" id="PTHR13710">
    <property type="entry name" value="DNA HELICASE RECQ FAMILY MEMBER"/>
    <property type="match status" value="1"/>
</dbReference>
<dbReference type="GO" id="GO:0005524">
    <property type="term" value="F:ATP binding"/>
    <property type="evidence" value="ECO:0007669"/>
    <property type="project" value="UniProtKB-KW"/>
</dbReference>
<dbReference type="SMART" id="SM00490">
    <property type="entry name" value="HELICc"/>
    <property type="match status" value="1"/>
</dbReference>
<reference evidence="12" key="1">
    <citation type="submission" date="2017-10" db="EMBL/GenBank/DDBJ databases">
        <title>Kefir isolates.</title>
        <authorList>
            <person name="Kim Y."/>
            <person name="Blasche S."/>
        </authorList>
    </citation>
    <scope>NUCLEOTIDE SEQUENCE [LARGE SCALE GENOMIC DNA]</scope>
    <source>
        <strain evidence="12">OG2-2</strain>
    </source>
</reference>
<dbReference type="InterPro" id="IPR014001">
    <property type="entry name" value="Helicase_ATP-bd"/>
</dbReference>
<evidence type="ECO:0000313" key="12">
    <source>
        <dbReference type="EMBL" id="PEN15761.1"/>
    </source>
</evidence>
<dbReference type="GO" id="GO:0006310">
    <property type="term" value="P:DNA recombination"/>
    <property type="evidence" value="ECO:0007669"/>
    <property type="project" value="InterPro"/>
</dbReference>
<dbReference type="GO" id="GO:0003677">
    <property type="term" value="F:DNA binding"/>
    <property type="evidence" value="ECO:0007669"/>
    <property type="project" value="UniProtKB-KW"/>
</dbReference>
<evidence type="ECO:0000256" key="8">
    <source>
        <dbReference type="ARBA" id="ARBA00034617"/>
    </source>
</evidence>
<dbReference type="Gene3D" id="3.40.50.300">
    <property type="entry name" value="P-loop containing nucleotide triphosphate hydrolases"/>
    <property type="match status" value="2"/>
</dbReference>
<dbReference type="GO" id="GO:0009378">
    <property type="term" value="F:four-way junction helicase activity"/>
    <property type="evidence" value="ECO:0007669"/>
    <property type="project" value="TreeGrafter"/>
</dbReference>
<name>A0A2A8D4C7_9MICC</name>
<keyword evidence="2" id="KW-0547">Nucleotide-binding</keyword>
<sequence>MPTLHENAQALLRKLTANPNASFHPGQFEAIEALVTDRRRTLVVQRTGWGKSAVYFISALLMRAQGSGVALIISPLLSLMRDQVQAAERAGVRAAMVNSANVTEWEAIRARLDANDLDVLLIGPERLNNPAFREEWMPYLQPQLGLLVVDEAHCISDWGHDFRPDYRRIGALIRELDTNVPVLATTATANERVSRDIAEQLAAGANPEDVVVLRGSLTRDSLRLGVLQLPDEAQRLGWLVEHLDTLPGSGIIYTLTVSAAEDTARLLQTAGHKVLAYTGKTDPDERREAEEALKTNRVKALVATSALGMGFDKPDLGFVVHLGAPSSAVSYYQQVGRAGRGTDHADVLLLPGREDRAIWEYFATASMPDEQNAYAVCEALADEPDGLSIPALEARVQLRRSTLELLLKVLDVEDAVRKIGSRWYSTGAPWSYDAPRYRAVAQARVREQEAMLAYESTEGCRMVFLARELDDTTAAPCGKCDRCAGPWYPEQVSERAVQQAQGTLNAVGVEIAPRGMWPTGLQELAGENAPKGKIPVSERAEPGYALARLSDVGWGSRVRELLATDESGEPLDTPVPQSLGQACVRVLAAWDWGEAGRPAAVMTVPSPVRPTLARSLGEGLAHVGKLVYLGEAKLAAEPRFFGGNSVFRCADVMRSYQIPPEVIERLREHPGPVLLVSDIVDSRWSITVLAQRLRAGGASAVYPFALGVTH</sequence>
<dbReference type="SUPFAM" id="SSF52540">
    <property type="entry name" value="P-loop containing nucleoside triphosphate hydrolases"/>
    <property type="match status" value="1"/>
</dbReference>
<keyword evidence="13" id="KW-1185">Reference proteome</keyword>
<dbReference type="AlphaFoldDB" id="A0A2A8D4C7"/>
<organism evidence="12 13">
    <name type="scientific">Rothia dentocariosa</name>
    <dbReference type="NCBI Taxonomy" id="2047"/>
    <lineage>
        <taxon>Bacteria</taxon>
        <taxon>Bacillati</taxon>
        <taxon>Actinomycetota</taxon>
        <taxon>Actinomycetes</taxon>
        <taxon>Micrococcales</taxon>
        <taxon>Micrococcaceae</taxon>
        <taxon>Rothia</taxon>
    </lineage>
</organism>
<evidence type="ECO:0000256" key="9">
    <source>
        <dbReference type="ARBA" id="ARBA00034808"/>
    </source>
</evidence>
<evidence type="ECO:0000259" key="10">
    <source>
        <dbReference type="PROSITE" id="PS51192"/>
    </source>
</evidence>
<evidence type="ECO:0000256" key="5">
    <source>
        <dbReference type="ARBA" id="ARBA00022840"/>
    </source>
</evidence>
<feature type="domain" description="Helicase C-terminal" evidence="11">
    <location>
        <begin position="238"/>
        <end position="388"/>
    </location>
</feature>
<dbReference type="PROSITE" id="PS51192">
    <property type="entry name" value="HELICASE_ATP_BIND_1"/>
    <property type="match status" value="1"/>
</dbReference>
<dbReference type="GO" id="GO:0030894">
    <property type="term" value="C:replisome"/>
    <property type="evidence" value="ECO:0007669"/>
    <property type="project" value="TreeGrafter"/>
</dbReference>
<evidence type="ECO:0000256" key="7">
    <source>
        <dbReference type="ARBA" id="ARBA00023235"/>
    </source>
</evidence>
<keyword evidence="7" id="KW-0413">Isomerase</keyword>
<gene>
    <name evidence="12" type="ORF">CRM92_09160</name>
</gene>
<dbReference type="EMBL" id="PDEV01000004">
    <property type="protein sequence ID" value="PEN15761.1"/>
    <property type="molecule type" value="Genomic_DNA"/>
</dbReference>
<evidence type="ECO:0000256" key="2">
    <source>
        <dbReference type="ARBA" id="ARBA00022741"/>
    </source>
</evidence>
<evidence type="ECO:0000259" key="11">
    <source>
        <dbReference type="PROSITE" id="PS51194"/>
    </source>
</evidence>
<keyword evidence="5" id="KW-0067">ATP-binding</keyword>
<dbReference type="GO" id="GO:0016787">
    <property type="term" value="F:hydrolase activity"/>
    <property type="evidence" value="ECO:0007669"/>
    <property type="project" value="UniProtKB-KW"/>
</dbReference>
<dbReference type="PROSITE" id="PS51194">
    <property type="entry name" value="HELICASE_CTER"/>
    <property type="match status" value="1"/>
</dbReference>
<dbReference type="PANTHER" id="PTHR13710:SF105">
    <property type="entry name" value="ATP-DEPENDENT DNA HELICASE Q1"/>
    <property type="match status" value="1"/>
</dbReference>
<protein>
    <recommendedName>
        <fullName evidence="9">DNA 3'-5' helicase</fullName>
        <ecNumber evidence="9">5.6.2.4</ecNumber>
    </recommendedName>
</protein>
<dbReference type="GO" id="GO:0006281">
    <property type="term" value="P:DNA repair"/>
    <property type="evidence" value="ECO:0007669"/>
    <property type="project" value="TreeGrafter"/>
</dbReference>
<keyword evidence="4" id="KW-0347">Helicase</keyword>
<accession>A0A2A8D4C7</accession>
<feature type="domain" description="Helicase ATP-binding" evidence="10">
    <location>
        <begin position="32"/>
        <end position="207"/>
    </location>
</feature>
<dbReference type="GO" id="GO:0043138">
    <property type="term" value="F:3'-5' DNA helicase activity"/>
    <property type="evidence" value="ECO:0007669"/>
    <property type="project" value="UniProtKB-EC"/>
</dbReference>
<evidence type="ECO:0000256" key="3">
    <source>
        <dbReference type="ARBA" id="ARBA00022801"/>
    </source>
</evidence>
<dbReference type="InterPro" id="IPR004589">
    <property type="entry name" value="DNA_helicase_ATP-dep_RecQ"/>
</dbReference>
<evidence type="ECO:0000313" key="13">
    <source>
        <dbReference type="Proteomes" id="UP000219947"/>
    </source>
</evidence>
<comment type="similarity">
    <text evidence="1">Belongs to the helicase family. RecQ subfamily.</text>
</comment>
<dbReference type="InterPro" id="IPR001650">
    <property type="entry name" value="Helicase_C-like"/>
</dbReference>
<dbReference type="EC" id="5.6.2.4" evidence="9"/>
<dbReference type="SMART" id="SM00487">
    <property type="entry name" value="DEXDc"/>
    <property type="match status" value="1"/>
</dbReference>
<keyword evidence="3" id="KW-0378">Hydrolase</keyword>
<evidence type="ECO:0000256" key="6">
    <source>
        <dbReference type="ARBA" id="ARBA00023125"/>
    </source>
</evidence>
<dbReference type="Pfam" id="PF00270">
    <property type="entry name" value="DEAD"/>
    <property type="match status" value="1"/>
</dbReference>
<dbReference type="NCBIfam" id="TIGR00614">
    <property type="entry name" value="recQ_fam"/>
    <property type="match status" value="1"/>
</dbReference>
<dbReference type="Proteomes" id="UP000219947">
    <property type="component" value="Unassembled WGS sequence"/>
</dbReference>
<comment type="caution">
    <text evidence="12">The sequence shown here is derived from an EMBL/GenBank/DDBJ whole genome shotgun (WGS) entry which is preliminary data.</text>
</comment>
<dbReference type="GO" id="GO:0005737">
    <property type="term" value="C:cytoplasm"/>
    <property type="evidence" value="ECO:0007669"/>
    <property type="project" value="TreeGrafter"/>
</dbReference>
<keyword evidence="6" id="KW-0238">DNA-binding</keyword>
<dbReference type="Pfam" id="PF00271">
    <property type="entry name" value="Helicase_C"/>
    <property type="match status" value="1"/>
</dbReference>
<dbReference type="RefSeq" id="WP_098043014.1">
    <property type="nucleotide sequence ID" value="NZ_PDEV01000004.1"/>
</dbReference>
<evidence type="ECO:0000256" key="4">
    <source>
        <dbReference type="ARBA" id="ARBA00022806"/>
    </source>
</evidence>
<evidence type="ECO:0000256" key="1">
    <source>
        <dbReference type="ARBA" id="ARBA00005446"/>
    </source>
</evidence>
<dbReference type="InterPro" id="IPR027417">
    <property type="entry name" value="P-loop_NTPase"/>
</dbReference>
<comment type="catalytic activity">
    <reaction evidence="8">
        <text>Couples ATP hydrolysis with the unwinding of duplex DNA by translocating in the 3'-5' direction.</text>
        <dbReference type="EC" id="5.6.2.4"/>
    </reaction>
</comment>
<dbReference type="GO" id="GO:0043590">
    <property type="term" value="C:bacterial nucleoid"/>
    <property type="evidence" value="ECO:0007669"/>
    <property type="project" value="TreeGrafter"/>
</dbReference>
<dbReference type="InterPro" id="IPR011545">
    <property type="entry name" value="DEAD/DEAH_box_helicase_dom"/>
</dbReference>